<gene>
    <name evidence="2" type="primary">LOC101491239</name>
</gene>
<sequence>MIIEGFGLPQQYNLDIEELNNSNDSRMTRYLLPEQNKDLEIALVPHTDKGTLSIICHNEVQERLAFILFTVPKEYMTIKVPSELVDEENHPLRYRPFKYEDFINFHYSTRTEKGVLEEFAGL</sequence>
<dbReference type="PaxDb" id="3827-XP_004517214.1"/>
<name>A0A1S2Z911_CICAR</name>
<dbReference type="KEGG" id="cam:101491239"/>
<keyword evidence="1" id="KW-1185">Reference proteome</keyword>
<dbReference type="OrthoDB" id="288590at2759"/>
<dbReference type="GeneID" id="101491239"/>
<accession>A0A1S2Z911</accession>
<dbReference type="InterPro" id="IPR027443">
    <property type="entry name" value="IPNS-like_sf"/>
</dbReference>
<evidence type="ECO:0000313" key="1">
    <source>
        <dbReference type="Proteomes" id="UP000087171"/>
    </source>
</evidence>
<proteinExistence type="predicted"/>
<dbReference type="AlphaFoldDB" id="A0A1S2Z911"/>
<reference evidence="2" key="1">
    <citation type="submission" date="2025-08" db="UniProtKB">
        <authorList>
            <consortium name="RefSeq"/>
        </authorList>
    </citation>
    <scope>IDENTIFICATION</scope>
    <source>
        <tissue evidence="2">Etiolated seedlings</tissue>
    </source>
</reference>
<dbReference type="Proteomes" id="UP000087171">
    <property type="component" value="Unplaced"/>
</dbReference>
<dbReference type="RefSeq" id="XP_004517214.1">
    <property type="nucleotide sequence ID" value="XM_004517157.1"/>
</dbReference>
<dbReference type="Gene3D" id="2.60.120.330">
    <property type="entry name" value="B-lactam Antibiotic, Isopenicillin N Synthase, Chain"/>
    <property type="match status" value="1"/>
</dbReference>
<evidence type="ECO:0000313" key="2">
    <source>
        <dbReference type="RefSeq" id="XP_004517214.1"/>
    </source>
</evidence>
<dbReference type="SUPFAM" id="SSF51197">
    <property type="entry name" value="Clavaminate synthase-like"/>
    <property type="match status" value="1"/>
</dbReference>
<organism evidence="1 2">
    <name type="scientific">Cicer arietinum</name>
    <name type="common">Chickpea</name>
    <name type="synonym">Garbanzo</name>
    <dbReference type="NCBI Taxonomy" id="3827"/>
    <lineage>
        <taxon>Eukaryota</taxon>
        <taxon>Viridiplantae</taxon>
        <taxon>Streptophyta</taxon>
        <taxon>Embryophyta</taxon>
        <taxon>Tracheophyta</taxon>
        <taxon>Spermatophyta</taxon>
        <taxon>Magnoliopsida</taxon>
        <taxon>eudicotyledons</taxon>
        <taxon>Gunneridae</taxon>
        <taxon>Pentapetalae</taxon>
        <taxon>rosids</taxon>
        <taxon>fabids</taxon>
        <taxon>Fabales</taxon>
        <taxon>Fabaceae</taxon>
        <taxon>Papilionoideae</taxon>
        <taxon>50 kb inversion clade</taxon>
        <taxon>NPAAA clade</taxon>
        <taxon>Hologalegina</taxon>
        <taxon>IRL clade</taxon>
        <taxon>Cicereae</taxon>
        <taxon>Cicer</taxon>
    </lineage>
</organism>
<protein>
    <submittedName>
        <fullName evidence="2">Uncharacterized protein LOC101491239</fullName>
    </submittedName>
</protein>